<evidence type="ECO:0000256" key="5">
    <source>
        <dbReference type="ARBA" id="ARBA00022898"/>
    </source>
</evidence>
<evidence type="ECO:0000256" key="3">
    <source>
        <dbReference type="ARBA" id="ARBA00022691"/>
    </source>
</evidence>
<keyword evidence="5" id="KW-0663">Pyridoxal phosphate</keyword>
<dbReference type="PANTHER" id="PTHR30538">
    <property type="entry name" value="LYSINE 2,3-AMINOMUTASE-RELATED"/>
    <property type="match status" value="1"/>
</dbReference>
<evidence type="ECO:0000259" key="8">
    <source>
        <dbReference type="PROSITE" id="PS51918"/>
    </source>
</evidence>
<accession>A0ABU1PTA1</accession>
<dbReference type="InterPro" id="IPR007197">
    <property type="entry name" value="rSAM"/>
</dbReference>
<evidence type="ECO:0000313" key="10">
    <source>
        <dbReference type="Proteomes" id="UP001268819"/>
    </source>
</evidence>
<dbReference type="InterPro" id="IPR013785">
    <property type="entry name" value="Aldolase_TIM"/>
</dbReference>
<keyword evidence="6" id="KW-0408">Iron</keyword>
<dbReference type="InterPro" id="IPR003739">
    <property type="entry name" value="Lys_aminomutase/Glu_NH3_mut"/>
</dbReference>
<dbReference type="EC" id="5.4.3.2" evidence="9"/>
<dbReference type="SUPFAM" id="SSF102114">
    <property type="entry name" value="Radical SAM enzymes"/>
    <property type="match status" value="1"/>
</dbReference>
<evidence type="ECO:0000256" key="4">
    <source>
        <dbReference type="ARBA" id="ARBA00022723"/>
    </source>
</evidence>
<gene>
    <name evidence="9" type="ORF">J2S66_002261</name>
</gene>
<keyword evidence="7" id="KW-0411">Iron-sulfur</keyword>
<name>A0ABU1PTA1_9PSEU</name>
<keyword evidence="2" id="KW-0004">4Fe-4S</keyword>
<dbReference type="Gene3D" id="6.10.140.1170">
    <property type="match status" value="1"/>
</dbReference>
<proteinExistence type="predicted"/>
<reference evidence="9 10" key="1">
    <citation type="submission" date="2023-07" db="EMBL/GenBank/DDBJ databases">
        <title>Sequencing the genomes of 1000 actinobacteria strains.</title>
        <authorList>
            <person name="Klenk H.-P."/>
        </authorList>
    </citation>
    <scope>NUCLEOTIDE SEQUENCE [LARGE SCALE GENOMIC DNA]</scope>
    <source>
        <strain evidence="9 10">DSM 43749</strain>
    </source>
</reference>
<dbReference type="SFLD" id="SFLDS00029">
    <property type="entry name" value="Radical_SAM"/>
    <property type="match status" value="1"/>
</dbReference>
<dbReference type="PROSITE" id="PS51918">
    <property type="entry name" value="RADICAL_SAM"/>
    <property type="match status" value="1"/>
</dbReference>
<evidence type="ECO:0000256" key="7">
    <source>
        <dbReference type="ARBA" id="ARBA00023014"/>
    </source>
</evidence>
<evidence type="ECO:0000256" key="1">
    <source>
        <dbReference type="ARBA" id="ARBA00001933"/>
    </source>
</evidence>
<evidence type="ECO:0000256" key="6">
    <source>
        <dbReference type="ARBA" id="ARBA00023004"/>
    </source>
</evidence>
<dbReference type="GO" id="GO:0050066">
    <property type="term" value="F:L-lysine 2,3-aminomutase activity"/>
    <property type="evidence" value="ECO:0007669"/>
    <property type="project" value="UniProtKB-EC"/>
</dbReference>
<evidence type="ECO:0000313" key="9">
    <source>
        <dbReference type="EMBL" id="MDR6593877.1"/>
    </source>
</evidence>
<dbReference type="RefSeq" id="WP_310306859.1">
    <property type="nucleotide sequence ID" value="NZ_BAAAXB010000001.1"/>
</dbReference>
<organism evidence="9 10">
    <name type="scientific">Saccharothrix longispora</name>
    <dbReference type="NCBI Taxonomy" id="33920"/>
    <lineage>
        <taxon>Bacteria</taxon>
        <taxon>Bacillati</taxon>
        <taxon>Actinomycetota</taxon>
        <taxon>Actinomycetes</taxon>
        <taxon>Pseudonocardiales</taxon>
        <taxon>Pseudonocardiaceae</taxon>
        <taxon>Saccharothrix</taxon>
    </lineage>
</organism>
<comment type="caution">
    <text evidence="9">The sequence shown here is derived from an EMBL/GenBank/DDBJ whole genome shotgun (WGS) entry which is preliminary data.</text>
</comment>
<dbReference type="PANTHER" id="PTHR30538:SF0">
    <property type="entry name" value="L-LYSINE 2,3-AMINOMUTASE AQ_1632-RELATED"/>
    <property type="match status" value="1"/>
</dbReference>
<dbReference type="InterPro" id="IPR058240">
    <property type="entry name" value="rSAM_sf"/>
</dbReference>
<comment type="cofactor">
    <cofactor evidence="1">
        <name>pyridoxal 5'-phosphate</name>
        <dbReference type="ChEBI" id="CHEBI:597326"/>
    </cofactor>
</comment>
<dbReference type="Proteomes" id="UP001268819">
    <property type="component" value="Unassembled WGS sequence"/>
</dbReference>
<evidence type="ECO:0000256" key="2">
    <source>
        <dbReference type="ARBA" id="ARBA00022485"/>
    </source>
</evidence>
<keyword evidence="3" id="KW-0949">S-adenosyl-L-methionine</keyword>
<keyword evidence="9" id="KW-0413">Isomerase</keyword>
<dbReference type="EMBL" id="JAVDSG010000001">
    <property type="protein sequence ID" value="MDR6593877.1"/>
    <property type="molecule type" value="Genomic_DNA"/>
</dbReference>
<sequence>MTALHEVTATSARADLQPYTYVRRELVEPDWRRFPGWRDVTDAQWRDAQWQRANCVKNPKQLRTVTGDLLTDRFYDELAADQQHLATMSMLLPPQMLNTMAPTAALDPDTFTEAFLADPVRRYMLPVRSDRDPEWPSHPHSTRDSLHEAEMWVVEGLTHRYPTKVLAELVSTCPQYCGHCTRMDLVGNSTPQVQKHKLALKPVDRQDRMVDYLKNTPGVRDVVVSGGDVANVPWPQLENFLMRLLDIDTVRDVRLATKALAGLPQHWLQPKVVEGLERVARTAARRGVNLAIHTHVNHAQSVTPLVAEAARTALEVGVRDVRNQGVLMKGVNATPDDLLDLCFALQGEANVLPYYFYMCDMIPNAEHWRVAVWEAQELQHAIMGYLPGYATPRIVCDVPYVGKRWVHQLHEYDRELGISYWTKNYRTGIELDDPEALARRYPYYDPISTLGETGRRWWSDQG</sequence>
<keyword evidence="10" id="KW-1185">Reference proteome</keyword>
<protein>
    <submittedName>
        <fullName evidence="9">Lysine 2,3-aminomutase</fullName>
        <ecNumber evidence="9">5.4.3.2</ecNumber>
    </submittedName>
</protein>
<feature type="domain" description="Radical SAM core" evidence="8">
    <location>
        <begin position="159"/>
        <end position="390"/>
    </location>
</feature>
<keyword evidence="4" id="KW-0479">Metal-binding</keyword>
<dbReference type="Gene3D" id="3.20.20.70">
    <property type="entry name" value="Aldolase class I"/>
    <property type="match status" value="1"/>
</dbReference>